<reference evidence="1 2" key="1">
    <citation type="journal article" date="2015" name="Genome Announc.">
        <title>Genome Sequence of Mushroom Soft-Rot Pathogen Janthinobacterium agaricidamnosum.</title>
        <authorList>
            <person name="Graupner K."/>
            <person name="Lackner G."/>
            <person name="Hertweck C."/>
        </authorList>
    </citation>
    <scope>NUCLEOTIDE SEQUENCE [LARGE SCALE GENOMIC DNA]</scope>
    <source>
        <strain evidence="2">NBRC 102515 / DSM 9628</strain>
    </source>
</reference>
<organism evidence="1 2">
    <name type="scientific">Janthinobacterium agaricidamnosum NBRC 102515 = DSM 9628</name>
    <dbReference type="NCBI Taxonomy" id="1349767"/>
    <lineage>
        <taxon>Bacteria</taxon>
        <taxon>Pseudomonadati</taxon>
        <taxon>Pseudomonadota</taxon>
        <taxon>Betaproteobacteria</taxon>
        <taxon>Burkholderiales</taxon>
        <taxon>Oxalobacteraceae</taxon>
        <taxon>Janthinobacterium</taxon>
    </lineage>
</organism>
<protein>
    <submittedName>
        <fullName evidence="1">Uncharacterized protein</fullName>
    </submittedName>
</protein>
<dbReference type="EMBL" id="HG322949">
    <property type="protein sequence ID" value="CDG82444.1"/>
    <property type="molecule type" value="Genomic_DNA"/>
</dbReference>
<gene>
    <name evidence="1" type="ORF">GJA_1808</name>
</gene>
<dbReference type="KEGG" id="jag:GJA_1808"/>
<dbReference type="AlphaFoldDB" id="W0V0W0"/>
<dbReference type="HOGENOM" id="CLU_2329976_0_0_4"/>
<accession>W0V0W0</accession>
<dbReference type="Proteomes" id="UP000027604">
    <property type="component" value="Chromosome I"/>
</dbReference>
<sequence length="98" mass="10306">MPKRDAGTVLSGAQVVVLASQFKTMNCCQAKQLALAWEFGGDISRGITGDMAGALQLPGTGGGASAARAADMQMRGIKMQKTQRMKDVRTADSFIVDI</sequence>
<evidence type="ECO:0000313" key="1">
    <source>
        <dbReference type="EMBL" id="CDG82444.1"/>
    </source>
</evidence>
<dbReference type="PATRIC" id="fig|1349767.4.peg.3583"/>
<keyword evidence="2" id="KW-1185">Reference proteome</keyword>
<name>W0V0W0_9BURK</name>
<proteinExistence type="predicted"/>
<evidence type="ECO:0000313" key="2">
    <source>
        <dbReference type="Proteomes" id="UP000027604"/>
    </source>
</evidence>